<dbReference type="PANTHER" id="PTHR15263:SF1">
    <property type="entry name" value="NF-KAPPA-B INHIBITOR-LIKE PROTEIN 1"/>
    <property type="match status" value="1"/>
</dbReference>
<protein>
    <submittedName>
        <fullName evidence="7">Uncharacterized protein</fullName>
    </submittedName>
</protein>
<comment type="caution">
    <text evidence="7">The sequence shown here is derived from an EMBL/GenBank/DDBJ whole genome shotgun (WGS) entry which is preliminary data.</text>
</comment>
<evidence type="ECO:0000256" key="6">
    <source>
        <dbReference type="SAM" id="MobiDB-lite"/>
    </source>
</evidence>
<evidence type="ECO:0000256" key="2">
    <source>
        <dbReference type="ARBA" id="ARBA00022553"/>
    </source>
</evidence>
<keyword evidence="3" id="KW-0677">Repeat</keyword>
<evidence type="ECO:0000256" key="1">
    <source>
        <dbReference type="ARBA" id="ARBA00004123"/>
    </source>
</evidence>
<dbReference type="InterPro" id="IPR038753">
    <property type="entry name" value="NFKBIL1"/>
</dbReference>
<keyword evidence="2" id="KW-0597">Phosphoprotein</keyword>
<comment type="subcellular location">
    <subcellularLocation>
        <location evidence="1">Nucleus</location>
    </subcellularLocation>
</comment>
<keyword evidence="4" id="KW-0040">ANK repeat</keyword>
<dbReference type="PANTHER" id="PTHR15263">
    <property type="entry name" value="I-KAPPA-B-LIKE PROTEIN IKBL"/>
    <property type="match status" value="1"/>
</dbReference>
<dbReference type="GO" id="GO:0043124">
    <property type="term" value="P:negative regulation of canonical NF-kappaB signal transduction"/>
    <property type="evidence" value="ECO:0007669"/>
    <property type="project" value="InterPro"/>
</dbReference>
<dbReference type="HOGENOM" id="CLU_783428_0_0_1"/>
<dbReference type="Proteomes" id="UP000012065">
    <property type="component" value="Unassembled WGS sequence"/>
</dbReference>
<dbReference type="AlphaFoldDB" id="M5CEG2"/>
<feature type="compositionally biased region" description="Acidic residues" evidence="6">
    <location>
        <begin position="216"/>
        <end position="225"/>
    </location>
</feature>
<name>M5CEG2_THACB</name>
<feature type="region of interest" description="Disordered" evidence="6">
    <location>
        <begin position="85"/>
        <end position="229"/>
    </location>
</feature>
<keyword evidence="5" id="KW-0539">Nucleus</keyword>
<evidence type="ECO:0000313" key="8">
    <source>
        <dbReference type="Proteomes" id="UP000012065"/>
    </source>
</evidence>
<sequence>MAGTFKAGEGASGIEIATVRRALPRAVPGLHSRSSSRLVSASAQLRAFALTPVLALAYSVKAAKEASDTKVATIGQALSPATCLGYNPEPSPQGSFDHTHAPTPLHSPSPSPEPLLSLSPSPSPSPSPEPLLSLSPSPSSSTCPSLSLSPSPEPSPPLPEPARSPAASKSPPPAEPSRAPSLEFIPETPPDSFEHTDAPAPEPEPSHPPESKLESETESEPEPEPMPDLLNKAHDEVAVLADYTKRWEKIERMVRPGHHEVEAFLSFAAIPWPMLHTPSGPSDITRQSVREFVILSRTRDQTARAWRRAFLLRWHPDKFKRWMSFVVPVDRASVIAAVTAIATIANELMSDESI</sequence>
<feature type="compositionally biased region" description="Basic and acidic residues" evidence="6">
    <location>
        <begin position="204"/>
        <end position="215"/>
    </location>
</feature>
<evidence type="ECO:0000256" key="3">
    <source>
        <dbReference type="ARBA" id="ARBA00022737"/>
    </source>
</evidence>
<gene>
    <name evidence="7" type="ORF">BN14_08414</name>
</gene>
<accession>M5CEG2</accession>
<dbReference type="GO" id="GO:0005634">
    <property type="term" value="C:nucleus"/>
    <property type="evidence" value="ECO:0007669"/>
    <property type="project" value="UniProtKB-SubCell"/>
</dbReference>
<dbReference type="EMBL" id="CAOJ01012911">
    <property type="protein sequence ID" value="CCO34317.1"/>
    <property type="molecule type" value="Genomic_DNA"/>
</dbReference>
<organism evidence="7 8">
    <name type="scientific">Thanatephorus cucumeris (strain AG1-IB / isolate 7/3/14)</name>
    <name type="common">Lettuce bottom rot fungus</name>
    <name type="synonym">Rhizoctonia solani</name>
    <dbReference type="NCBI Taxonomy" id="1108050"/>
    <lineage>
        <taxon>Eukaryota</taxon>
        <taxon>Fungi</taxon>
        <taxon>Dikarya</taxon>
        <taxon>Basidiomycota</taxon>
        <taxon>Agaricomycotina</taxon>
        <taxon>Agaricomycetes</taxon>
        <taxon>Cantharellales</taxon>
        <taxon>Ceratobasidiaceae</taxon>
        <taxon>Rhizoctonia</taxon>
        <taxon>Rhizoctonia solani AG-1</taxon>
    </lineage>
</organism>
<feature type="compositionally biased region" description="Pro residues" evidence="6">
    <location>
        <begin position="151"/>
        <end position="162"/>
    </location>
</feature>
<proteinExistence type="predicted"/>
<reference evidence="7 8" key="1">
    <citation type="journal article" date="2013" name="J. Biotechnol.">
        <title>Establishment and interpretation of the genome sequence of the phytopathogenic fungus Rhizoctonia solani AG1-IB isolate 7/3/14.</title>
        <authorList>
            <person name="Wibberg D.W."/>
            <person name="Jelonek L.J."/>
            <person name="Rupp O.R."/>
            <person name="Hennig M.H."/>
            <person name="Eikmeyer F.E."/>
            <person name="Goesmann A.G."/>
            <person name="Hartmann A.H."/>
            <person name="Borriss R.B."/>
            <person name="Grosch R.G."/>
            <person name="Puehler A.P."/>
            <person name="Schlueter A.S."/>
        </authorList>
    </citation>
    <scope>NUCLEOTIDE SEQUENCE [LARGE SCALE GENOMIC DNA]</scope>
    <source>
        <strain evidence="8">AG1-IB / isolate 7/3/14</strain>
    </source>
</reference>
<evidence type="ECO:0000256" key="4">
    <source>
        <dbReference type="ARBA" id="ARBA00023043"/>
    </source>
</evidence>
<evidence type="ECO:0000256" key="5">
    <source>
        <dbReference type="ARBA" id="ARBA00023242"/>
    </source>
</evidence>
<feature type="compositionally biased region" description="Low complexity" evidence="6">
    <location>
        <begin position="130"/>
        <end position="150"/>
    </location>
</feature>
<evidence type="ECO:0000313" key="7">
    <source>
        <dbReference type="EMBL" id="CCO34317.1"/>
    </source>
</evidence>